<dbReference type="EMBL" id="SSOD01000012">
    <property type="protein sequence ID" value="THF60192.1"/>
    <property type="molecule type" value="Genomic_DNA"/>
</dbReference>
<keyword evidence="2" id="KW-1185">Reference proteome</keyword>
<gene>
    <name evidence="1" type="ORF">E6O51_14815</name>
</gene>
<evidence type="ECO:0000313" key="1">
    <source>
        <dbReference type="EMBL" id="THF60192.1"/>
    </source>
</evidence>
<dbReference type="Pfam" id="PF06041">
    <property type="entry name" value="DUF924"/>
    <property type="match status" value="1"/>
</dbReference>
<dbReference type="OrthoDB" id="7593450at2"/>
<dbReference type="AlphaFoldDB" id="A0A4S4AMB8"/>
<protein>
    <submittedName>
        <fullName evidence="1">DUF924 domain-containing protein</fullName>
    </submittedName>
</protein>
<dbReference type="Gene3D" id="1.20.58.320">
    <property type="entry name" value="TPR-like"/>
    <property type="match status" value="1"/>
</dbReference>
<reference evidence="1 2" key="1">
    <citation type="submission" date="2019-04" db="EMBL/GenBank/DDBJ databases">
        <title>Azoarcus rhizosphaerae sp. nov. isolated from rhizosphere of Ficus religiosa.</title>
        <authorList>
            <person name="Lin S.-Y."/>
            <person name="Hameed A."/>
            <person name="Hsu Y.-H."/>
            <person name="Young C.-C."/>
        </authorList>
    </citation>
    <scope>NUCLEOTIDE SEQUENCE [LARGE SCALE GENOMIC DNA]</scope>
    <source>
        <strain evidence="1 2">CC-YHH848</strain>
    </source>
</reference>
<comment type="caution">
    <text evidence="1">The sequence shown here is derived from an EMBL/GenBank/DDBJ whole genome shotgun (WGS) entry which is preliminary data.</text>
</comment>
<dbReference type="InterPro" id="IPR011990">
    <property type="entry name" value="TPR-like_helical_dom_sf"/>
</dbReference>
<evidence type="ECO:0000313" key="2">
    <source>
        <dbReference type="Proteomes" id="UP000307956"/>
    </source>
</evidence>
<accession>A0A4S4AMB8</accession>
<organism evidence="1 2">
    <name type="scientific">Pseudothauera rhizosphaerae</name>
    <dbReference type="NCBI Taxonomy" id="2565932"/>
    <lineage>
        <taxon>Bacteria</taxon>
        <taxon>Pseudomonadati</taxon>
        <taxon>Pseudomonadota</taxon>
        <taxon>Betaproteobacteria</taxon>
        <taxon>Rhodocyclales</taxon>
        <taxon>Zoogloeaceae</taxon>
        <taxon>Pseudothauera</taxon>
    </lineage>
</organism>
<sequence length="73" mass="7966">METADTIHAFWFGSDGDASAHQSALWWGKRAEADAEIHRRFAALVGRTAAGELDGWLATADEAVFLQQPDSSF</sequence>
<dbReference type="SUPFAM" id="SSF48452">
    <property type="entry name" value="TPR-like"/>
    <property type="match status" value="1"/>
</dbReference>
<dbReference type="InterPro" id="IPR010323">
    <property type="entry name" value="DUF924"/>
</dbReference>
<dbReference type="Proteomes" id="UP000307956">
    <property type="component" value="Unassembled WGS sequence"/>
</dbReference>
<name>A0A4S4AMB8_9RHOO</name>
<dbReference type="RefSeq" id="WP_136385773.1">
    <property type="nucleotide sequence ID" value="NZ_SSOD01000012.1"/>
</dbReference>
<proteinExistence type="predicted"/>